<evidence type="ECO:0000313" key="1">
    <source>
        <dbReference type="EMBL" id="MBO8479618.1"/>
    </source>
</evidence>
<protein>
    <submittedName>
        <fullName evidence="1">UDP-N-acetylmuramate--L-alanine ligase</fullName>
    </submittedName>
</protein>
<comment type="caution">
    <text evidence="1">The sequence shown here is derived from an EMBL/GenBank/DDBJ whole genome shotgun (WGS) entry which is preliminary data.</text>
</comment>
<name>A0A9D9IVX9_9BACT</name>
<reference evidence="1" key="1">
    <citation type="submission" date="2020-10" db="EMBL/GenBank/DDBJ databases">
        <authorList>
            <person name="Gilroy R."/>
        </authorList>
    </citation>
    <scope>NUCLEOTIDE SEQUENCE</scope>
    <source>
        <strain evidence="1">B3-1481</strain>
    </source>
</reference>
<keyword evidence="1" id="KW-0436">Ligase</keyword>
<reference evidence="1" key="2">
    <citation type="journal article" date="2021" name="PeerJ">
        <title>Extensive microbial diversity within the chicken gut microbiome revealed by metagenomics and culture.</title>
        <authorList>
            <person name="Gilroy R."/>
            <person name="Ravi A."/>
            <person name="Getino M."/>
            <person name="Pursley I."/>
            <person name="Horton D.L."/>
            <person name="Alikhan N.F."/>
            <person name="Baker D."/>
            <person name="Gharbi K."/>
            <person name="Hall N."/>
            <person name="Watson M."/>
            <person name="Adriaenssens E.M."/>
            <person name="Foster-Nyarko E."/>
            <person name="Jarju S."/>
            <person name="Secka A."/>
            <person name="Antonio M."/>
            <person name="Oren A."/>
            <person name="Chaudhuri R.R."/>
            <person name="La Ragione R."/>
            <person name="Hildebrand F."/>
            <person name="Pallen M.J."/>
        </authorList>
    </citation>
    <scope>NUCLEOTIDE SEQUENCE</scope>
    <source>
        <strain evidence="1">B3-1481</strain>
    </source>
</reference>
<feature type="non-terminal residue" evidence="1">
    <location>
        <position position="1"/>
    </location>
</feature>
<dbReference type="AlphaFoldDB" id="A0A9D9IVX9"/>
<dbReference type="Proteomes" id="UP000823769">
    <property type="component" value="Unassembled WGS sequence"/>
</dbReference>
<dbReference type="EMBL" id="JADILW010000009">
    <property type="protein sequence ID" value="MBO8479618.1"/>
    <property type="molecule type" value="Genomic_DNA"/>
</dbReference>
<organism evidence="1 2">
    <name type="scientific">Candidatus Cryptobacteroides avistercoris</name>
    <dbReference type="NCBI Taxonomy" id="2840758"/>
    <lineage>
        <taxon>Bacteria</taxon>
        <taxon>Pseudomonadati</taxon>
        <taxon>Bacteroidota</taxon>
        <taxon>Bacteroidia</taxon>
        <taxon>Bacteroidales</taxon>
        <taxon>Candidatus Cryptobacteroides</taxon>
    </lineage>
</organism>
<dbReference type="GO" id="GO:0016874">
    <property type="term" value="F:ligase activity"/>
    <property type="evidence" value="ECO:0007669"/>
    <property type="project" value="UniProtKB-KW"/>
</dbReference>
<gene>
    <name evidence="1" type="ORF">IAB76_00695</name>
</gene>
<accession>A0A9D9IVX9</accession>
<proteinExistence type="predicted"/>
<sequence>EPIEGVSSALIFKDVNCPEKVMITKSELMDFLADENIDVLMTLGAGDIDRFVPQITDMLEKR</sequence>
<evidence type="ECO:0000313" key="2">
    <source>
        <dbReference type="Proteomes" id="UP000823769"/>
    </source>
</evidence>